<reference evidence="2" key="3">
    <citation type="submission" date="2011-03" db="EMBL/GenBank/DDBJ databases">
        <title>Annotation of Magnaporthe poae ATCC 64411.</title>
        <authorList>
            <person name="Ma L.-J."/>
            <person name="Dead R."/>
            <person name="Young S.K."/>
            <person name="Zeng Q."/>
            <person name="Gargeya S."/>
            <person name="Fitzgerald M."/>
            <person name="Haas B."/>
            <person name="Abouelleil A."/>
            <person name="Alvarado L."/>
            <person name="Arachchi H.M."/>
            <person name="Berlin A."/>
            <person name="Brown A."/>
            <person name="Chapman S.B."/>
            <person name="Chen Z."/>
            <person name="Dunbar C."/>
            <person name="Freedman E."/>
            <person name="Gearin G."/>
            <person name="Gellesch M."/>
            <person name="Goldberg J."/>
            <person name="Griggs A."/>
            <person name="Gujja S."/>
            <person name="Heiman D."/>
            <person name="Howarth C."/>
            <person name="Larson L."/>
            <person name="Lui A."/>
            <person name="MacDonald P.J.P."/>
            <person name="Mehta T."/>
            <person name="Montmayeur A."/>
            <person name="Murphy C."/>
            <person name="Neiman D."/>
            <person name="Pearson M."/>
            <person name="Priest M."/>
            <person name="Roberts A."/>
            <person name="Saif S."/>
            <person name="Shea T."/>
            <person name="Shenoy N."/>
            <person name="Sisk P."/>
            <person name="Stolte C."/>
            <person name="Sykes S."/>
            <person name="Yandava C."/>
            <person name="Wortman J."/>
            <person name="Nusbaum C."/>
            <person name="Birren B."/>
        </authorList>
    </citation>
    <scope>NUCLEOTIDE SEQUENCE</scope>
    <source>
        <strain evidence="2">ATCC 64411</strain>
    </source>
</reference>
<dbReference type="EnsemblFungi" id="MAPG_04634T0">
    <property type="protein sequence ID" value="MAPG_04634T0"/>
    <property type="gene ID" value="MAPG_04634"/>
</dbReference>
<feature type="compositionally biased region" description="Polar residues" evidence="1">
    <location>
        <begin position="144"/>
        <end position="155"/>
    </location>
</feature>
<dbReference type="EMBL" id="ADBL01001081">
    <property type="status" value="NOT_ANNOTATED_CDS"/>
    <property type="molecule type" value="Genomic_DNA"/>
</dbReference>
<evidence type="ECO:0000256" key="1">
    <source>
        <dbReference type="SAM" id="MobiDB-lite"/>
    </source>
</evidence>
<name>A0A0C4DX95_MAGP6</name>
<reference evidence="3" key="4">
    <citation type="journal article" date="2015" name="G3 (Bethesda)">
        <title>Genome sequences of three phytopathogenic species of the Magnaporthaceae family of fungi.</title>
        <authorList>
            <person name="Okagaki L.H."/>
            <person name="Nunes C.C."/>
            <person name="Sailsbery J."/>
            <person name="Clay B."/>
            <person name="Brown D."/>
            <person name="John T."/>
            <person name="Oh Y."/>
            <person name="Young N."/>
            <person name="Fitzgerald M."/>
            <person name="Haas B.J."/>
            <person name="Zeng Q."/>
            <person name="Young S."/>
            <person name="Adiconis X."/>
            <person name="Fan L."/>
            <person name="Levin J.Z."/>
            <person name="Mitchell T.K."/>
            <person name="Okubara P.A."/>
            <person name="Farman M.L."/>
            <person name="Kohn L.M."/>
            <person name="Birren B."/>
            <person name="Ma L.-J."/>
            <person name="Dean R.A."/>
        </authorList>
    </citation>
    <scope>NUCLEOTIDE SEQUENCE</scope>
    <source>
        <strain evidence="3">ATCC 64411 / 73-15</strain>
    </source>
</reference>
<reference evidence="2" key="2">
    <citation type="submission" date="2010-05" db="EMBL/GenBank/DDBJ databases">
        <title>The Genome Sequence of Magnaporthe poae strain ATCC 64411.</title>
        <authorList>
            <consortium name="The Broad Institute Genome Sequencing Platform"/>
            <consortium name="Broad Institute Genome Sequencing Center for Infectious Disease"/>
            <person name="Ma L.-J."/>
            <person name="Dead R."/>
            <person name="Young S."/>
            <person name="Zeng Q."/>
            <person name="Koehrsen M."/>
            <person name="Alvarado L."/>
            <person name="Berlin A."/>
            <person name="Chapman S.B."/>
            <person name="Chen Z."/>
            <person name="Freedman E."/>
            <person name="Gellesch M."/>
            <person name="Goldberg J."/>
            <person name="Griggs A."/>
            <person name="Gujja S."/>
            <person name="Heilman E.R."/>
            <person name="Heiman D."/>
            <person name="Hepburn T."/>
            <person name="Howarth C."/>
            <person name="Jen D."/>
            <person name="Larson L."/>
            <person name="Mehta T."/>
            <person name="Neiman D."/>
            <person name="Pearson M."/>
            <person name="Roberts A."/>
            <person name="Saif S."/>
            <person name="Shea T."/>
            <person name="Shenoy N."/>
            <person name="Sisk P."/>
            <person name="Stolte C."/>
            <person name="Sykes S."/>
            <person name="Walk T."/>
            <person name="White J."/>
            <person name="Yandava C."/>
            <person name="Haas B."/>
            <person name="Nusbaum C."/>
            <person name="Birren B."/>
        </authorList>
    </citation>
    <scope>NUCLEOTIDE SEQUENCE</scope>
    <source>
        <strain evidence="2">ATCC 64411</strain>
    </source>
</reference>
<dbReference type="AlphaFoldDB" id="A0A0C4DX95"/>
<dbReference type="EMBL" id="GL876968">
    <property type="protein sequence ID" value="KLU85612.1"/>
    <property type="molecule type" value="Genomic_DNA"/>
</dbReference>
<keyword evidence="4" id="KW-1185">Reference proteome</keyword>
<feature type="compositionally biased region" description="Basic residues" evidence="1">
    <location>
        <begin position="12"/>
        <end position="27"/>
    </location>
</feature>
<dbReference type="VEuPathDB" id="FungiDB:MAPG_04634"/>
<sequence>MAMTETVSQDRHSRRRPFATLVKKLRNFKGGYSGDDSRTGSKHAKSSSKQRASKNNNPYPESGRIGSGAANAQQQHLQSASARSLSTSPSGVTSSATSLGRTLSLRSSANSTRGRAPTAGARSTAPTVSTDHEAAHSIAAPSHGASSVTGTSRTANGGLESRRGGDSTFSSPAPSGNGGGGHHQHHSHHQASSSQVIHFNQPFPSTPASAIPPHLNPSGGSTGAALLGQQSPQHTYTTATANGLLTDNASILTLASSSKGRRRRSLDTNASVRALAPSSVFGGSRESLPLSVLSATIDPVPAVPTTPGAGPSSRMVAERASIYSTSGIIPGDRSSFYGSKQQKELQDKASGAGSSSGGGAPSVADAASIRNGLLGHGRADSVSGNAGVISSALASPREDPGGEDVESGETGQKDVAKE</sequence>
<feature type="compositionally biased region" description="Basic residues" evidence="1">
    <location>
        <begin position="40"/>
        <end position="52"/>
    </location>
</feature>
<evidence type="ECO:0000313" key="2">
    <source>
        <dbReference type="EMBL" id="KLU85612.1"/>
    </source>
</evidence>
<feature type="region of interest" description="Disordered" evidence="1">
    <location>
        <begin position="333"/>
        <end position="418"/>
    </location>
</feature>
<proteinExistence type="predicted"/>
<evidence type="ECO:0000313" key="4">
    <source>
        <dbReference type="Proteomes" id="UP000011715"/>
    </source>
</evidence>
<dbReference type="eggNOG" id="ENOG502SFF8">
    <property type="taxonomic scope" value="Eukaryota"/>
</dbReference>
<feature type="compositionally biased region" description="Polar residues" evidence="1">
    <location>
        <begin position="195"/>
        <end position="208"/>
    </location>
</feature>
<feature type="region of interest" description="Disordered" evidence="1">
    <location>
        <begin position="1"/>
        <end position="233"/>
    </location>
</feature>
<protein>
    <submittedName>
        <fullName evidence="2 3">Uncharacterized protein</fullName>
    </submittedName>
</protein>
<dbReference type="OrthoDB" id="5377012at2759"/>
<accession>A0A0C4DX95</accession>
<evidence type="ECO:0000313" key="3">
    <source>
        <dbReference type="EnsemblFungi" id="MAPG_04634T0"/>
    </source>
</evidence>
<reference evidence="3" key="5">
    <citation type="submission" date="2015-06" db="UniProtKB">
        <authorList>
            <consortium name="EnsemblFungi"/>
        </authorList>
    </citation>
    <scope>IDENTIFICATION</scope>
    <source>
        <strain evidence="3">ATCC 64411</strain>
    </source>
</reference>
<dbReference type="Proteomes" id="UP000011715">
    <property type="component" value="Unassembled WGS sequence"/>
</dbReference>
<feature type="compositionally biased region" description="Low complexity" evidence="1">
    <location>
        <begin position="79"/>
        <end position="109"/>
    </location>
</feature>
<dbReference type="OMA" id="AKNNPYP"/>
<reference evidence="4" key="1">
    <citation type="submission" date="2010-05" db="EMBL/GenBank/DDBJ databases">
        <title>The genome sequence of Magnaporthe poae strain ATCC 64411.</title>
        <authorList>
            <person name="Ma L.-J."/>
            <person name="Dead R."/>
            <person name="Young S."/>
            <person name="Zeng Q."/>
            <person name="Koehrsen M."/>
            <person name="Alvarado L."/>
            <person name="Berlin A."/>
            <person name="Chapman S.B."/>
            <person name="Chen Z."/>
            <person name="Freedman E."/>
            <person name="Gellesch M."/>
            <person name="Goldberg J."/>
            <person name="Griggs A."/>
            <person name="Gujja S."/>
            <person name="Heilman E.R."/>
            <person name="Heiman D."/>
            <person name="Hepburn T."/>
            <person name="Howarth C."/>
            <person name="Jen D."/>
            <person name="Larson L."/>
            <person name="Mehta T."/>
            <person name="Neiman D."/>
            <person name="Pearson M."/>
            <person name="Roberts A."/>
            <person name="Saif S."/>
            <person name="Shea T."/>
            <person name="Shenoy N."/>
            <person name="Sisk P."/>
            <person name="Stolte C."/>
            <person name="Sykes S."/>
            <person name="Walk T."/>
            <person name="White J."/>
            <person name="Yandava C."/>
            <person name="Haas B."/>
            <person name="Nusbaum C."/>
            <person name="Birren B."/>
        </authorList>
    </citation>
    <scope>NUCLEOTIDE SEQUENCE [LARGE SCALE GENOMIC DNA]</scope>
    <source>
        <strain evidence="4">ATCC 64411 / 73-15</strain>
    </source>
</reference>
<dbReference type="STRING" id="644358.A0A0C4DX95"/>
<gene>
    <name evidence="2" type="ORF">MAPG_04634</name>
</gene>
<organism evidence="3 4">
    <name type="scientific">Magnaporthiopsis poae (strain ATCC 64411 / 73-15)</name>
    <name type="common">Kentucky bluegrass fungus</name>
    <name type="synonym">Magnaporthe poae</name>
    <dbReference type="NCBI Taxonomy" id="644358"/>
    <lineage>
        <taxon>Eukaryota</taxon>
        <taxon>Fungi</taxon>
        <taxon>Dikarya</taxon>
        <taxon>Ascomycota</taxon>
        <taxon>Pezizomycotina</taxon>
        <taxon>Sordariomycetes</taxon>
        <taxon>Sordariomycetidae</taxon>
        <taxon>Magnaporthales</taxon>
        <taxon>Magnaporthaceae</taxon>
        <taxon>Magnaporthiopsis</taxon>
    </lineage>
</organism>